<sequence length="115" mass="13001">MKLHAALHLLAGVFDSKFKERAVAGVVKPKNAYLVFKHEISDEIIKQAIDQANEDIKSGVEIKTYEDEKRRGFRWCTVKDYPPIPCGGLHVKNAKEITEIVLINKEAEKITIAIK</sequence>
<organism evidence="1 2">
    <name type="scientific">Candidatus Nealsonbacteria bacterium CG08_land_8_20_14_0_20_43_11</name>
    <dbReference type="NCBI Taxonomy" id="1974706"/>
    <lineage>
        <taxon>Bacteria</taxon>
        <taxon>Candidatus Nealsoniibacteriota</taxon>
    </lineage>
</organism>
<dbReference type="Proteomes" id="UP000229390">
    <property type="component" value="Unassembled WGS sequence"/>
</dbReference>
<evidence type="ECO:0000313" key="1">
    <source>
        <dbReference type="EMBL" id="PIS38934.1"/>
    </source>
</evidence>
<proteinExistence type="predicted"/>
<name>A0A2M6T176_9BACT</name>
<evidence type="ECO:0000313" key="2">
    <source>
        <dbReference type="Proteomes" id="UP000229390"/>
    </source>
</evidence>
<comment type="caution">
    <text evidence="1">The sequence shown here is derived from an EMBL/GenBank/DDBJ whole genome shotgun (WGS) entry which is preliminary data.</text>
</comment>
<evidence type="ECO:0008006" key="3">
    <source>
        <dbReference type="Google" id="ProtNLM"/>
    </source>
</evidence>
<dbReference type="EMBL" id="PEYE01000021">
    <property type="protein sequence ID" value="PIS38934.1"/>
    <property type="molecule type" value="Genomic_DNA"/>
</dbReference>
<reference evidence="2" key="1">
    <citation type="submission" date="2017-09" db="EMBL/GenBank/DDBJ databases">
        <title>Depth-based differentiation of microbial function through sediment-hosted aquifers and enrichment of novel symbionts in the deep terrestrial subsurface.</title>
        <authorList>
            <person name="Probst A.J."/>
            <person name="Ladd B."/>
            <person name="Jarett J.K."/>
            <person name="Geller-Mcgrath D.E."/>
            <person name="Sieber C.M.K."/>
            <person name="Emerson J.B."/>
            <person name="Anantharaman K."/>
            <person name="Thomas B.C."/>
            <person name="Malmstrom R."/>
            <person name="Stieglmeier M."/>
            <person name="Klingl A."/>
            <person name="Woyke T."/>
            <person name="Ryan C.M."/>
            <person name="Banfield J.F."/>
        </authorList>
    </citation>
    <scope>NUCLEOTIDE SEQUENCE [LARGE SCALE GENOMIC DNA]</scope>
</reference>
<protein>
    <recommendedName>
        <fullName evidence="3">Threonyl/alanyl tRNA synthetase SAD domain-containing protein</fullName>
    </recommendedName>
</protein>
<dbReference type="InterPro" id="IPR018163">
    <property type="entry name" value="Thr/Ala-tRNA-synth_IIc_edit"/>
</dbReference>
<gene>
    <name evidence="1" type="ORF">COT34_01090</name>
</gene>
<dbReference type="GO" id="GO:0000166">
    <property type="term" value="F:nucleotide binding"/>
    <property type="evidence" value="ECO:0007669"/>
    <property type="project" value="InterPro"/>
</dbReference>
<dbReference type="Gene3D" id="3.30.980.10">
    <property type="entry name" value="Threonyl-trna Synthetase, Chain A, domain 2"/>
    <property type="match status" value="1"/>
</dbReference>
<dbReference type="SUPFAM" id="SSF55186">
    <property type="entry name" value="ThrRS/AlaRS common domain"/>
    <property type="match status" value="1"/>
</dbReference>
<accession>A0A2M6T176</accession>
<dbReference type="AlphaFoldDB" id="A0A2M6T176"/>